<proteinExistence type="predicted"/>
<accession>A0A0D2K4Y2</accession>
<dbReference type="Proteomes" id="UP000032214">
    <property type="component" value="Unassembled WGS sequence"/>
</dbReference>
<gene>
    <name evidence="2" type="ORF">J120_03135</name>
</gene>
<protein>
    <recommendedName>
        <fullName evidence="4">Gingipain domain-containing protein</fullName>
    </recommendedName>
</protein>
<feature type="signal peptide" evidence="1">
    <location>
        <begin position="1"/>
        <end position="25"/>
    </location>
</feature>
<sequence length="538" mass="60529">MYHFFSVRKLLYSLSLLALFTLCKAQNPLVVLIDTIDEDQSATQEPLGSIGSKLVMALSEASSPIIASAPLWAHVCKLLCHAYGKETAIESSKPRIRSHLKALPTTSCYAYDVASYAVRASIKPIWALVYVMLHELSIDSTNWQVYTIDNTDFVLLVPAHLSIECPQKTYQKQTLPQRVMSFTQKAQVFKKLHTLNKKISKSESNVASVLLNFMRTVHPQQSDDNLWNVYLSGHGSPDSHIICGLPIENYVKLLNTLGASRYINSLTYDSCYGASTYAYNYVKKRWKKDNRFILGCLAGTDAPTFENFLFNDIHIDAHNRISFVPSIHLNAYFNALDHTHFNQALCQLVAGSSASSPALFAPSIWYPQDSAPLPIQASPDMAVIVEPYSKDCIEIATQISSLTLASKNINTKIVCHNSDTLRLIAQNTYHELAWLSVDNITRFFTINLGKDKCPYNPINYSKSRLIKVKKLEYKDEHSLENHSFDNIYIYLSAHASMPHIYTYEANQWHKLKLQKNGILTAHAILDAPSTLKKLANIA</sequence>
<keyword evidence="1" id="KW-0732">Signal</keyword>
<evidence type="ECO:0000313" key="2">
    <source>
        <dbReference type="EMBL" id="KIX85277.1"/>
    </source>
</evidence>
<evidence type="ECO:0000313" key="3">
    <source>
        <dbReference type="Proteomes" id="UP000032214"/>
    </source>
</evidence>
<keyword evidence="3" id="KW-1185">Reference proteome</keyword>
<feature type="chain" id="PRO_5002245445" description="Gingipain domain-containing protein" evidence="1">
    <location>
        <begin position="26"/>
        <end position="538"/>
    </location>
</feature>
<dbReference type="AlphaFoldDB" id="A0A0D2K4Y2"/>
<dbReference type="STRING" id="1306947.J120_03135"/>
<evidence type="ECO:0000256" key="1">
    <source>
        <dbReference type="SAM" id="SignalP"/>
    </source>
</evidence>
<organism evidence="2 3">
    <name type="scientific">candidate division TM6 bacterium JCVI TM6SC1</name>
    <dbReference type="NCBI Taxonomy" id="1306947"/>
    <lineage>
        <taxon>Bacteria</taxon>
        <taxon>Candidatus Babelota</taxon>
        <taxon>Vermiphilus</taxon>
    </lineage>
</organism>
<evidence type="ECO:0008006" key="4">
    <source>
        <dbReference type="Google" id="ProtNLM"/>
    </source>
</evidence>
<name>A0A0D2K4Y2_9BACT</name>
<comment type="caution">
    <text evidence="2">The sequence shown here is derived from an EMBL/GenBank/DDBJ whole genome shotgun (WGS) entry which is preliminary data.</text>
</comment>
<reference evidence="2 3" key="1">
    <citation type="journal article" date="2013" name="Proc. Natl. Acad. Sci. U.S.A.">
        <title>Candidate phylum TM6 genome recovered from a hospital sink biofilm provides genomic insights into this uncultivated phylum.</title>
        <authorList>
            <person name="McLean J.S."/>
            <person name="Lombardo M.J."/>
            <person name="Badger J.H."/>
            <person name="Edlund A."/>
            <person name="Novotny M."/>
            <person name="Yee-Greenbaum J."/>
            <person name="Vyahhi N."/>
            <person name="Hall A.P."/>
            <person name="Yang Y."/>
            <person name="Dupont C.L."/>
            <person name="Ziegler M.G."/>
            <person name="Chitsaz H."/>
            <person name="Allen A.E."/>
            <person name="Yooseph S."/>
            <person name="Tesler G."/>
            <person name="Pevzner P.A."/>
            <person name="Friedman R.M."/>
            <person name="Nealson K.H."/>
            <person name="Venter J.C."/>
            <person name="Lasken R.S."/>
        </authorList>
    </citation>
    <scope>NUCLEOTIDE SEQUENCE [LARGE SCALE GENOMIC DNA]</scope>
    <source>
        <strain evidence="2 3">TM6SC1</strain>
    </source>
</reference>
<dbReference type="EMBL" id="ARQD01000002">
    <property type="protein sequence ID" value="KIX85277.1"/>
    <property type="molecule type" value="Genomic_DNA"/>
</dbReference>